<organism evidence="12 13">
    <name type="scientific">Oleiagrimonas soli</name>
    <dbReference type="NCBI Taxonomy" id="1543381"/>
    <lineage>
        <taxon>Bacteria</taxon>
        <taxon>Pseudomonadati</taxon>
        <taxon>Pseudomonadota</taxon>
        <taxon>Gammaproteobacteria</taxon>
        <taxon>Lysobacterales</taxon>
        <taxon>Rhodanobacteraceae</taxon>
        <taxon>Oleiagrimonas</taxon>
    </lineage>
</organism>
<evidence type="ECO:0000256" key="6">
    <source>
        <dbReference type="ARBA" id="ARBA00022692"/>
    </source>
</evidence>
<evidence type="ECO:0000256" key="10">
    <source>
        <dbReference type="SAM" id="Phobius"/>
    </source>
</evidence>
<dbReference type="SMART" id="SM00388">
    <property type="entry name" value="HisKA"/>
    <property type="match status" value="1"/>
</dbReference>
<keyword evidence="7 12" id="KW-0418">Kinase</keyword>
<evidence type="ECO:0000256" key="8">
    <source>
        <dbReference type="ARBA" id="ARBA00022989"/>
    </source>
</evidence>
<evidence type="ECO:0000259" key="11">
    <source>
        <dbReference type="PROSITE" id="PS50109"/>
    </source>
</evidence>
<comment type="catalytic activity">
    <reaction evidence="1">
        <text>ATP + protein L-histidine = ADP + protein N-phospho-L-histidine.</text>
        <dbReference type="EC" id="2.7.13.3"/>
    </reaction>
</comment>
<dbReference type="EMBL" id="JACHET010000001">
    <property type="protein sequence ID" value="MBB6183924.1"/>
    <property type="molecule type" value="Genomic_DNA"/>
</dbReference>
<dbReference type="PANTHER" id="PTHR45436">
    <property type="entry name" value="SENSOR HISTIDINE KINASE YKOH"/>
    <property type="match status" value="1"/>
</dbReference>
<dbReference type="PROSITE" id="PS50109">
    <property type="entry name" value="HIS_KIN"/>
    <property type="match status" value="1"/>
</dbReference>
<dbReference type="Pfam" id="PF02518">
    <property type="entry name" value="HATPase_c"/>
    <property type="match status" value="1"/>
</dbReference>
<dbReference type="SUPFAM" id="SSF55874">
    <property type="entry name" value="ATPase domain of HSP90 chaperone/DNA topoisomerase II/histidine kinase"/>
    <property type="match status" value="1"/>
</dbReference>
<dbReference type="InterPro" id="IPR013727">
    <property type="entry name" value="2CSK_N"/>
</dbReference>
<dbReference type="SMART" id="SM00387">
    <property type="entry name" value="HATPase_c"/>
    <property type="match status" value="1"/>
</dbReference>
<dbReference type="Gene3D" id="3.30.565.10">
    <property type="entry name" value="Histidine kinase-like ATPase, C-terminal domain"/>
    <property type="match status" value="1"/>
</dbReference>
<dbReference type="Gene3D" id="1.10.287.130">
    <property type="match status" value="1"/>
</dbReference>
<evidence type="ECO:0000256" key="5">
    <source>
        <dbReference type="ARBA" id="ARBA00022679"/>
    </source>
</evidence>
<dbReference type="InterPro" id="IPR003594">
    <property type="entry name" value="HATPase_dom"/>
</dbReference>
<gene>
    <name evidence="12" type="ORF">HNQ86_001269</name>
</gene>
<name>A0A841KPN3_9GAMM</name>
<evidence type="ECO:0000256" key="3">
    <source>
        <dbReference type="ARBA" id="ARBA00012438"/>
    </source>
</evidence>
<feature type="transmembrane region" description="Helical" evidence="10">
    <location>
        <begin position="23"/>
        <end position="46"/>
    </location>
</feature>
<dbReference type="EC" id="2.7.13.3" evidence="3"/>
<dbReference type="InterPro" id="IPR036097">
    <property type="entry name" value="HisK_dim/P_sf"/>
</dbReference>
<dbReference type="InterPro" id="IPR050428">
    <property type="entry name" value="TCS_sensor_his_kinase"/>
</dbReference>
<dbReference type="InterPro" id="IPR005467">
    <property type="entry name" value="His_kinase_dom"/>
</dbReference>
<dbReference type="SUPFAM" id="SSF47384">
    <property type="entry name" value="Homodimeric domain of signal transducing histidine kinase"/>
    <property type="match status" value="1"/>
</dbReference>
<reference evidence="12 13" key="1">
    <citation type="submission" date="2020-08" db="EMBL/GenBank/DDBJ databases">
        <title>Genomic Encyclopedia of Type Strains, Phase IV (KMG-IV): sequencing the most valuable type-strain genomes for metagenomic binning, comparative biology and taxonomic classification.</title>
        <authorList>
            <person name="Goeker M."/>
        </authorList>
    </citation>
    <scope>NUCLEOTIDE SEQUENCE [LARGE SCALE GENOMIC DNA]</scope>
    <source>
        <strain evidence="12 13">DSM 107085</strain>
    </source>
</reference>
<dbReference type="CDD" id="cd00075">
    <property type="entry name" value="HATPase"/>
    <property type="match status" value="1"/>
</dbReference>
<keyword evidence="8 10" id="KW-1133">Transmembrane helix</keyword>
<dbReference type="PRINTS" id="PR00344">
    <property type="entry name" value="BCTRLSENSOR"/>
</dbReference>
<dbReference type="InterPro" id="IPR003661">
    <property type="entry name" value="HisK_dim/P_dom"/>
</dbReference>
<dbReference type="GO" id="GO:0000155">
    <property type="term" value="F:phosphorelay sensor kinase activity"/>
    <property type="evidence" value="ECO:0007669"/>
    <property type="project" value="InterPro"/>
</dbReference>
<keyword evidence="4" id="KW-0597">Phosphoprotein</keyword>
<evidence type="ECO:0000313" key="13">
    <source>
        <dbReference type="Proteomes" id="UP000560000"/>
    </source>
</evidence>
<dbReference type="Proteomes" id="UP000560000">
    <property type="component" value="Unassembled WGS sequence"/>
</dbReference>
<keyword evidence="5 12" id="KW-0808">Transferase</keyword>
<proteinExistence type="predicted"/>
<dbReference type="InterPro" id="IPR036890">
    <property type="entry name" value="HATPase_C_sf"/>
</dbReference>
<evidence type="ECO:0000256" key="4">
    <source>
        <dbReference type="ARBA" id="ARBA00022553"/>
    </source>
</evidence>
<evidence type="ECO:0000256" key="9">
    <source>
        <dbReference type="ARBA" id="ARBA00023136"/>
    </source>
</evidence>
<comment type="caution">
    <text evidence="12">The sequence shown here is derived from an EMBL/GenBank/DDBJ whole genome shotgun (WGS) entry which is preliminary data.</text>
</comment>
<dbReference type="Pfam" id="PF08521">
    <property type="entry name" value="2CSK_N"/>
    <property type="match status" value="1"/>
</dbReference>
<dbReference type="AlphaFoldDB" id="A0A841KPN3"/>
<comment type="subcellular location">
    <subcellularLocation>
        <location evidence="2">Membrane</location>
    </subcellularLocation>
</comment>
<evidence type="ECO:0000256" key="7">
    <source>
        <dbReference type="ARBA" id="ARBA00022777"/>
    </source>
</evidence>
<dbReference type="GO" id="GO:0005886">
    <property type="term" value="C:plasma membrane"/>
    <property type="evidence" value="ECO:0007669"/>
    <property type="project" value="TreeGrafter"/>
</dbReference>
<sequence length="474" mass="51656">MTVSTATAPTATTPRRPSLRRRLLAFLLIPMLVLLLLDALLTYTVALSYSNHVHDRDLAGDAQSLAALLQHDAVPGEISSQARFLLDYDPDGRSYYSIRSRLHGPVSGNAALEMHGVQAHVDQAPTLFDSRLGHTPLRAATVAITDPRNPQDVLEITVAETLHDRHMVAREILLLSVPLQLLLIVLLLGLAWLGVNVGLRGLEPLTDRLARREHTLAPIDDSDVPKELLPLTRTIDNLFTRLRELMALQDRFIADAAHQLRTPLTGLALHVERAQAHANNPVLRDALHHIGRLNGRAARTARQLLALTRAQTPHPEDERMTTLDLATLLPDAVGDRVHEAIAAGVDLGYEGTTAPLQVRGNAGALRELLDNLLDNALRYTPREGSVTVRLHPADHEHGAGFSVEDDGPGVPDEWLPRLGERFFRVPSSHEDGTGLGLAIVQRIAERHAATVVYARSPSGGLLVNVHFPAAGIDA</sequence>
<evidence type="ECO:0000313" key="12">
    <source>
        <dbReference type="EMBL" id="MBB6183924.1"/>
    </source>
</evidence>
<dbReference type="PANTHER" id="PTHR45436:SF1">
    <property type="entry name" value="SENSOR PROTEIN QSEC"/>
    <property type="match status" value="1"/>
</dbReference>
<evidence type="ECO:0000256" key="1">
    <source>
        <dbReference type="ARBA" id="ARBA00000085"/>
    </source>
</evidence>
<accession>A0A841KPN3</accession>
<dbReference type="CDD" id="cd00082">
    <property type="entry name" value="HisKA"/>
    <property type="match status" value="1"/>
</dbReference>
<keyword evidence="6 10" id="KW-0812">Transmembrane</keyword>
<feature type="transmembrane region" description="Helical" evidence="10">
    <location>
        <begin position="172"/>
        <end position="195"/>
    </location>
</feature>
<dbReference type="InterPro" id="IPR004358">
    <property type="entry name" value="Sig_transdc_His_kin-like_C"/>
</dbReference>
<evidence type="ECO:0000256" key="2">
    <source>
        <dbReference type="ARBA" id="ARBA00004370"/>
    </source>
</evidence>
<dbReference type="Pfam" id="PF00512">
    <property type="entry name" value="HisKA"/>
    <property type="match status" value="1"/>
</dbReference>
<keyword evidence="9 10" id="KW-0472">Membrane</keyword>
<protein>
    <recommendedName>
        <fullName evidence="3">histidine kinase</fullName>
        <ecNumber evidence="3">2.7.13.3</ecNumber>
    </recommendedName>
</protein>
<feature type="domain" description="Histidine kinase" evidence="11">
    <location>
        <begin position="255"/>
        <end position="471"/>
    </location>
</feature>